<dbReference type="InterPro" id="IPR036339">
    <property type="entry name" value="PUB-like_dom_sf"/>
</dbReference>
<dbReference type="AlphaFoldDB" id="A0A078AIM8"/>
<organism evidence="2 3">
    <name type="scientific">Stylonychia lemnae</name>
    <name type="common">Ciliate</name>
    <dbReference type="NCBI Taxonomy" id="5949"/>
    <lineage>
        <taxon>Eukaryota</taxon>
        <taxon>Sar</taxon>
        <taxon>Alveolata</taxon>
        <taxon>Ciliophora</taxon>
        <taxon>Intramacronucleata</taxon>
        <taxon>Spirotrichea</taxon>
        <taxon>Stichotrichia</taxon>
        <taxon>Sporadotrichida</taxon>
        <taxon>Oxytrichidae</taxon>
        <taxon>Stylonychinae</taxon>
        <taxon>Stylonychia</taxon>
    </lineage>
</organism>
<dbReference type="EMBL" id="CCKQ01009833">
    <property type="protein sequence ID" value="CDW81342.1"/>
    <property type="molecule type" value="Genomic_DNA"/>
</dbReference>
<evidence type="ECO:0000259" key="1">
    <source>
        <dbReference type="Pfam" id="PF09409"/>
    </source>
</evidence>
<dbReference type="Pfam" id="PF09409">
    <property type="entry name" value="PUB"/>
    <property type="match status" value="1"/>
</dbReference>
<dbReference type="InParanoid" id="A0A078AIM8"/>
<reference evidence="2 3" key="1">
    <citation type="submission" date="2014-06" db="EMBL/GenBank/DDBJ databases">
        <authorList>
            <person name="Swart Estienne"/>
        </authorList>
    </citation>
    <scope>NUCLEOTIDE SEQUENCE [LARGE SCALE GENOMIC DNA]</scope>
    <source>
        <strain evidence="2 3">130c</strain>
    </source>
</reference>
<evidence type="ECO:0000313" key="3">
    <source>
        <dbReference type="Proteomes" id="UP000039865"/>
    </source>
</evidence>
<dbReference type="SUPFAM" id="SSF143503">
    <property type="entry name" value="PUG domain-like"/>
    <property type="match status" value="1"/>
</dbReference>
<dbReference type="FunCoup" id="A0A078AIM8">
    <property type="interactions" value="30"/>
</dbReference>
<feature type="domain" description="PUB" evidence="1">
    <location>
        <begin position="40"/>
        <end position="90"/>
    </location>
</feature>
<accession>A0A078AIM8</accession>
<protein>
    <recommendedName>
        <fullName evidence="1">PUB domain-containing protein</fullName>
    </recommendedName>
</protein>
<keyword evidence="3" id="KW-1185">Reference proteome</keyword>
<name>A0A078AIM8_STYLE</name>
<evidence type="ECO:0000313" key="2">
    <source>
        <dbReference type="EMBL" id="CDW81342.1"/>
    </source>
</evidence>
<gene>
    <name evidence="2" type="primary">Contig5145.g5518</name>
    <name evidence="2" type="ORF">STYLEM_10357</name>
</gene>
<dbReference type="Gene3D" id="1.20.58.2190">
    <property type="match status" value="1"/>
</dbReference>
<dbReference type="InterPro" id="IPR018997">
    <property type="entry name" value="PUB_domain"/>
</dbReference>
<sequence length="162" mass="19495">MTTTEISETKDWLKHQEHLIMVNLDRLQTSNDDKSLMAGLLNHAHEDKYRTIKKKNTIIQEKLLSLKTVHDFIQSVGFEDIDEEKFEFKGDHYVLVMFGQAQVFHVLEKIKFNYMNQEDKARYLELKQNTETNKKVMHERNEHIQELKKQMEFDRKDRDVQL</sequence>
<dbReference type="Proteomes" id="UP000039865">
    <property type="component" value="Unassembled WGS sequence"/>
</dbReference>
<proteinExistence type="predicted"/>